<keyword evidence="4" id="KW-1185">Reference proteome</keyword>
<proteinExistence type="predicted"/>
<feature type="coiled-coil region" evidence="1">
    <location>
        <begin position="116"/>
        <end position="150"/>
    </location>
</feature>
<evidence type="ECO:0000256" key="1">
    <source>
        <dbReference type="SAM" id="Coils"/>
    </source>
</evidence>
<evidence type="ECO:0000313" key="3">
    <source>
        <dbReference type="EMBL" id="GGB95553.1"/>
    </source>
</evidence>
<reference evidence="3" key="2">
    <citation type="submission" date="2020-09" db="EMBL/GenBank/DDBJ databases">
        <authorList>
            <person name="Sun Q."/>
            <person name="Sedlacek I."/>
        </authorList>
    </citation>
    <scope>NUCLEOTIDE SEQUENCE</scope>
    <source>
        <strain evidence="3">CCM 7086</strain>
    </source>
</reference>
<evidence type="ECO:0000313" key="4">
    <source>
        <dbReference type="Proteomes" id="UP000620266"/>
    </source>
</evidence>
<gene>
    <name evidence="3" type="ORF">GCM10007205_00980</name>
</gene>
<evidence type="ECO:0008006" key="5">
    <source>
        <dbReference type="Google" id="ProtNLM"/>
    </source>
</evidence>
<protein>
    <recommendedName>
        <fullName evidence="5">DNA repair protein</fullName>
    </recommendedName>
</protein>
<dbReference type="EMBL" id="BMCG01000001">
    <property type="protein sequence ID" value="GGB95553.1"/>
    <property type="molecule type" value="Genomic_DNA"/>
</dbReference>
<feature type="chain" id="PRO_5035295450" description="DNA repair protein" evidence="2">
    <location>
        <begin position="37"/>
        <end position="233"/>
    </location>
</feature>
<comment type="caution">
    <text evidence="3">The sequence shown here is derived from an EMBL/GenBank/DDBJ whole genome shotgun (WGS) entry which is preliminary data.</text>
</comment>
<feature type="signal peptide" evidence="2">
    <location>
        <begin position="1"/>
        <end position="36"/>
    </location>
</feature>
<reference evidence="3" key="1">
    <citation type="journal article" date="2014" name="Int. J. Syst. Evol. Microbiol.">
        <title>Complete genome sequence of Corynebacterium casei LMG S-19264T (=DSM 44701T), isolated from a smear-ripened cheese.</title>
        <authorList>
            <consortium name="US DOE Joint Genome Institute (JGI-PGF)"/>
            <person name="Walter F."/>
            <person name="Albersmeier A."/>
            <person name="Kalinowski J."/>
            <person name="Ruckert C."/>
        </authorList>
    </citation>
    <scope>NUCLEOTIDE SEQUENCE</scope>
    <source>
        <strain evidence="3">CCM 7086</strain>
    </source>
</reference>
<evidence type="ECO:0000256" key="2">
    <source>
        <dbReference type="SAM" id="SignalP"/>
    </source>
</evidence>
<keyword evidence="1" id="KW-0175">Coiled coil</keyword>
<accession>A0A8J2UJE8</accession>
<name>A0A8J2UJE8_9BURK</name>
<dbReference type="AlphaFoldDB" id="A0A8J2UJE8"/>
<organism evidence="3 4">
    <name type="scientific">Oxalicibacterium flavum</name>
    <dbReference type="NCBI Taxonomy" id="179467"/>
    <lineage>
        <taxon>Bacteria</taxon>
        <taxon>Pseudomonadati</taxon>
        <taxon>Pseudomonadota</taxon>
        <taxon>Betaproteobacteria</taxon>
        <taxon>Burkholderiales</taxon>
        <taxon>Oxalobacteraceae</taxon>
        <taxon>Oxalicibacterium</taxon>
    </lineage>
</organism>
<keyword evidence="2" id="KW-0732">Signal</keyword>
<dbReference type="RefSeq" id="WP_188394220.1">
    <property type="nucleotide sequence ID" value="NZ_BMCG01000001.1"/>
</dbReference>
<dbReference type="Proteomes" id="UP000620266">
    <property type="component" value="Unassembled WGS sequence"/>
</dbReference>
<sequence length="233" mass="25306">MNTFFPQMKKIAARTGGKTVLLAGGLVAMTAFSAHAQQGQTMEDRLRAQLRITTSQLQQAQNELAVLKGGGSAVAGVGAAPTAPAGDTEKLKKELARSQAAERHAKASGERQRTELTKANEQLAQYKHAHDELVKLARSSEAERQRLSREEAARIAAVAQCEEKNARLYSVSQDILRAYETMDASTLLRGRQPFADESRVKLEQIAQEYGDKLYEGKFDVRAVAVPVSAPAGQ</sequence>